<feature type="compositionally biased region" description="Basic and acidic residues" evidence="5">
    <location>
        <begin position="979"/>
        <end position="988"/>
    </location>
</feature>
<dbReference type="InterPro" id="IPR050079">
    <property type="entry name" value="DEAD_box_RNA_helicase"/>
</dbReference>
<feature type="region of interest" description="Disordered" evidence="5">
    <location>
        <begin position="1"/>
        <end position="69"/>
    </location>
</feature>
<feature type="domain" description="Helicase ATP-binding" evidence="6">
    <location>
        <begin position="288"/>
        <end position="623"/>
    </location>
</feature>
<feature type="compositionally biased region" description="Acidic residues" evidence="5">
    <location>
        <begin position="112"/>
        <end position="123"/>
    </location>
</feature>
<feature type="region of interest" description="Disordered" evidence="5">
    <location>
        <begin position="567"/>
        <end position="592"/>
    </location>
</feature>
<dbReference type="InterPro" id="IPR011545">
    <property type="entry name" value="DEAD/DEAH_box_helicase_dom"/>
</dbReference>
<feature type="region of interest" description="Disordered" evidence="5">
    <location>
        <begin position="477"/>
        <end position="537"/>
    </location>
</feature>
<dbReference type="CDD" id="cd18787">
    <property type="entry name" value="SF2_C_DEAD"/>
    <property type="match status" value="1"/>
</dbReference>
<dbReference type="SMART" id="SM00487">
    <property type="entry name" value="DEXDc"/>
    <property type="match status" value="1"/>
</dbReference>
<gene>
    <name evidence="8" type="ORF">TrST_g9969</name>
</gene>
<feature type="region of interest" description="Disordered" evidence="5">
    <location>
        <begin position="605"/>
        <end position="633"/>
    </location>
</feature>
<keyword evidence="9" id="KW-1185">Reference proteome</keyword>
<dbReference type="GO" id="GO:0003676">
    <property type="term" value="F:nucleic acid binding"/>
    <property type="evidence" value="ECO:0007669"/>
    <property type="project" value="InterPro"/>
</dbReference>
<feature type="compositionally biased region" description="Polar residues" evidence="5">
    <location>
        <begin position="573"/>
        <end position="587"/>
    </location>
</feature>
<dbReference type="Pfam" id="PF00271">
    <property type="entry name" value="Helicase_C"/>
    <property type="match status" value="1"/>
</dbReference>
<feature type="compositionally biased region" description="Acidic residues" evidence="5">
    <location>
        <begin position="157"/>
        <end position="166"/>
    </location>
</feature>
<feature type="region of interest" description="Disordered" evidence="5">
    <location>
        <begin position="972"/>
        <end position="1001"/>
    </location>
</feature>
<feature type="compositionally biased region" description="Basic residues" evidence="5">
    <location>
        <begin position="612"/>
        <end position="624"/>
    </location>
</feature>
<dbReference type="PROSITE" id="PS51192">
    <property type="entry name" value="HELICASE_ATP_BIND_1"/>
    <property type="match status" value="1"/>
</dbReference>
<keyword evidence="1" id="KW-0547">Nucleotide-binding</keyword>
<organism evidence="8 9">
    <name type="scientific">Triparma strigata</name>
    <dbReference type="NCBI Taxonomy" id="1606541"/>
    <lineage>
        <taxon>Eukaryota</taxon>
        <taxon>Sar</taxon>
        <taxon>Stramenopiles</taxon>
        <taxon>Ochrophyta</taxon>
        <taxon>Bolidophyceae</taxon>
        <taxon>Parmales</taxon>
        <taxon>Triparmaceae</taxon>
        <taxon>Triparma</taxon>
    </lineage>
</organism>
<dbReference type="GO" id="GO:0005524">
    <property type="term" value="F:ATP binding"/>
    <property type="evidence" value="ECO:0007669"/>
    <property type="project" value="UniProtKB-KW"/>
</dbReference>
<dbReference type="PROSITE" id="PS00039">
    <property type="entry name" value="DEAD_ATP_HELICASE"/>
    <property type="match status" value="1"/>
</dbReference>
<dbReference type="GO" id="GO:0005829">
    <property type="term" value="C:cytosol"/>
    <property type="evidence" value="ECO:0007669"/>
    <property type="project" value="TreeGrafter"/>
</dbReference>
<dbReference type="GO" id="GO:0016787">
    <property type="term" value="F:hydrolase activity"/>
    <property type="evidence" value="ECO:0007669"/>
    <property type="project" value="UniProtKB-KW"/>
</dbReference>
<dbReference type="InterPro" id="IPR027417">
    <property type="entry name" value="P-loop_NTPase"/>
</dbReference>
<dbReference type="AlphaFoldDB" id="A0A9W7EQ79"/>
<evidence type="ECO:0000256" key="4">
    <source>
        <dbReference type="ARBA" id="ARBA00022840"/>
    </source>
</evidence>
<dbReference type="PROSITE" id="PS51194">
    <property type="entry name" value="HELICASE_CTER"/>
    <property type="match status" value="1"/>
</dbReference>
<keyword evidence="3" id="KW-0347">Helicase</keyword>
<dbReference type="Pfam" id="PF00270">
    <property type="entry name" value="DEAD"/>
    <property type="match status" value="2"/>
</dbReference>
<dbReference type="GO" id="GO:0003724">
    <property type="term" value="F:RNA helicase activity"/>
    <property type="evidence" value="ECO:0007669"/>
    <property type="project" value="TreeGrafter"/>
</dbReference>
<dbReference type="InterPro" id="IPR000629">
    <property type="entry name" value="RNA-helicase_DEAD-box_CS"/>
</dbReference>
<dbReference type="Proteomes" id="UP001165085">
    <property type="component" value="Unassembled WGS sequence"/>
</dbReference>
<evidence type="ECO:0000259" key="7">
    <source>
        <dbReference type="PROSITE" id="PS51194"/>
    </source>
</evidence>
<evidence type="ECO:0000256" key="2">
    <source>
        <dbReference type="ARBA" id="ARBA00022801"/>
    </source>
</evidence>
<dbReference type="EMBL" id="BRXY01000309">
    <property type="protein sequence ID" value="GMH85985.1"/>
    <property type="molecule type" value="Genomic_DNA"/>
</dbReference>
<evidence type="ECO:0000256" key="5">
    <source>
        <dbReference type="SAM" id="MobiDB-lite"/>
    </source>
</evidence>
<feature type="compositionally biased region" description="Basic residues" evidence="5">
    <location>
        <begin position="989"/>
        <end position="1001"/>
    </location>
</feature>
<feature type="compositionally biased region" description="Low complexity" evidence="5">
    <location>
        <begin position="97"/>
        <end position="111"/>
    </location>
</feature>
<feature type="compositionally biased region" description="Basic and acidic residues" evidence="5">
    <location>
        <begin position="41"/>
        <end position="65"/>
    </location>
</feature>
<feature type="compositionally biased region" description="Acidic residues" evidence="5">
    <location>
        <begin position="479"/>
        <end position="537"/>
    </location>
</feature>
<dbReference type="SMART" id="SM00490">
    <property type="entry name" value="HELICc"/>
    <property type="match status" value="1"/>
</dbReference>
<feature type="domain" description="Helicase C-terminal" evidence="7">
    <location>
        <begin position="704"/>
        <end position="862"/>
    </location>
</feature>
<dbReference type="Gene3D" id="3.40.50.300">
    <property type="entry name" value="P-loop containing nucleotide triphosphate hydrolases"/>
    <property type="match status" value="2"/>
</dbReference>
<evidence type="ECO:0000313" key="9">
    <source>
        <dbReference type="Proteomes" id="UP001165085"/>
    </source>
</evidence>
<feature type="region of interest" description="Disordered" evidence="5">
    <location>
        <begin position="88"/>
        <end position="225"/>
    </location>
</feature>
<evidence type="ECO:0000313" key="8">
    <source>
        <dbReference type="EMBL" id="GMH85985.1"/>
    </source>
</evidence>
<protein>
    <submittedName>
        <fullName evidence="8">Uncharacterized protein</fullName>
    </submittedName>
</protein>
<sequence length="1001" mass="108655">MAKSSKKGSSTAKKARALPSSITETAPTDFDTDEFIANQGHHYDKDGKQKKQAKDLFDEKEEDVHGGWGMMMGGIEVIDASQYTLVRGPESKASKKAAPVSTSAPVPAPIDSSDDEGDPDDDSGFGSDCSISDEDCDIVILNPGESKSSRQDLPSDASEDVDEDSDPDRFAAADDFDEGDWGDSEPAENPNTKKKKGTKEMKEKQEKQDKKKASQPPLLPLKLDSPLEKKQASLSTVTSLLQNHPQTITISNTWMSHASGVTLPPLIAYNFSRLSYDFPLPIQASTLPPALLGRRDIVGCAPTGSGKTLCYGVSVLAGILSDLANANASSSNALKALILAPTRELALQVQKELQEYVKVPELALLEALNPDKPNKKKKKKKGKKKKETPSVVLPTVTILRVASLVGGLAAEKQTRVLKTCPEIIVATPGRLWELMSSNEHEHLADFSALKYLVIDEADRMVKQGNFPQLEKIFEKINEEPESDNDSDSASDSDSDSDSDDSDNGSGSDEDSDENENEDSSEEKEEEEEDSSEEMTEEEINKFLGFTSETSTVMLTDEILQNVQEAAAGPPTKIPTSSKSFDPIQSNRPGKLVKSTRQTFIYSATLTLPPTKSAKKTKPNKKKGRKQPEPVDQTSSVLHEIMEKAGASGQLKVIDLTSSNANVNLSPESKTKSKADEAQFPESKIKLPSGLTLFQTKCTKHHKDGYTYAYLTTTKQGSAGPAIVFCNSIAGVRRVGATLEALGLPTKTIHADMSQKQRMKSLETLKTPGTRCVLVATDVAARGLDIPSVASVIHYDIARSVDTFIHRSGRTARGVGPDAHGTSISLVGSNEEKPHLSICKAIRGVTEENKVIELTPAPYDHHLLTAAQERAALAEKIVKAKDSEARTAASNNWYSKTAADADLDLDENLLDETEGGSDVKDRQRFKEAQHAKKKLAKLLAKPMRKQNFGKFLGSAGAQMAMKVEEDVTPFVVGNLGGGKRGRDQDEVRLNKHGKPKRRRGKY</sequence>
<name>A0A9W7EQ79_9STRA</name>
<comment type="caution">
    <text evidence="8">The sequence shown here is derived from an EMBL/GenBank/DDBJ whole genome shotgun (WGS) entry which is preliminary data.</text>
</comment>
<reference evidence="9" key="1">
    <citation type="journal article" date="2023" name="Commun. Biol.">
        <title>Genome analysis of Parmales, the sister group of diatoms, reveals the evolutionary specialization of diatoms from phago-mixotrophs to photoautotrophs.</title>
        <authorList>
            <person name="Ban H."/>
            <person name="Sato S."/>
            <person name="Yoshikawa S."/>
            <person name="Yamada K."/>
            <person name="Nakamura Y."/>
            <person name="Ichinomiya M."/>
            <person name="Sato N."/>
            <person name="Blanc-Mathieu R."/>
            <person name="Endo H."/>
            <person name="Kuwata A."/>
            <person name="Ogata H."/>
        </authorList>
    </citation>
    <scope>NUCLEOTIDE SEQUENCE [LARGE SCALE GENOMIC DNA]</scope>
    <source>
        <strain evidence="9">NIES 3701</strain>
    </source>
</reference>
<evidence type="ECO:0000256" key="1">
    <source>
        <dbReference type="ARBA" id="ARBA00022741"/>
    </source>
</evidence>
<evidence type="ECO:0000259" key="6">
    <source>
        <dbReference type="PROSITE" id="PS51192"/>
    </source>
</evidence>
<keyword evidence="4" id="KW-0067">ATP-binding</keyword>
<feature type="compositionally biased region" description="Acidic residues" evidence="5">
    <location>
        <begin position="174"/>
        <end position="186"/>
    </location>
</feature>
<evidence type="ECO:0000256" key="3">
    <source>
        <dbReference type="ARBA" id="ARBA00022806"/>
    </source>
</evidence>
<feature type="compositionally biased region" description="Basic and acidic residues" evidence="5">
    <location>
        <begin position="198"/>
        <end position="212"/>
    </location>
</feature>
<dbReference type="SUPFAM" id="SSF52540">
    <property type="entry name" value="P-loop containing nucleoside triphosphate hydrolases"/>
    <property type="match status" value="1"/>
</dbReference>
<dbReference type="InterPro" id="IPR001650">
    <property type="entry name" value="Helicase_C-like"/>
</dbReference>
<dbReference type="OrthoDB" id="4310724at2759"/>
<keyword evidence="2" id="KW-0378">Hydrolase</keyword>
<proteinExistence type="predicted"/>
<dbReference type="PANTHER" id="PTHR47959">
    <property type="entry name" value="ATP-DEPENDENT RNA HELICASE RHLE-RELATED"/>
    <property type="match status" value="1"/>
</dbReference>
<dbReference type="InterPro" id="IPR014001">
    <property type="entry name" value="Helicase_ATP-bd"/>
</dbReference>
<dbReference type="PANTHER" id="PTHR47959:SF1">
    <property type="entry name" value="ATP-DEPENDENT RNA HELICASE DBPA"/>
    <property type="match status" value="1"/>
</dbReference>
<accession>A0A9W7EQ79</accession>